<protein>
    <submittedName>
        <fullName evidence="3">Uncharacterized protein</fullName>
    </submittedName>
</protein>
<keyword evidence="1" id="KW-1133">Transmembrane helix</keyword>
<feature type="transmembrane region" description="Helical" evidence="1">
    <location>
        <begin position="126"/>
        <end position="143"/>
    </location>
</feature>
<evidence type="ECO:0000313" key="3">
    <source>
        <dbReference type="WBParaSite" id="PDA_v2.g23855.t1"/>
    </source>
</evidence>
<reference evidence="3" key="1">
    <citation type="submission" date="2022-11" db="UniProtKB">
        <authorList>
            <consortium name="WormBaseParasite"/>
        </authorList>
    </citation>
    <scope>IDENTIFICATION</scope>
</reference>
<dbReference type="Proteomes" id="UP000887578">
    <property type="component" value="Unplaced"/>
</dbReference>
<keyword evidence="1" id="KW-0812">Transmembrane</keyword>
<sequence>MPMCVQNIYILFLDKPGTTEYSETKTCGACVSYMCTVNGKQIMYGNGCFEDFDKTCGNIATIDKNVVKDNLNNSFHYGKNFVAASCSHADNCAEAELELYPLTVQEQINHNAAVFEAQNSSSNASLNVYLFWMIISGIILFYLW</sequence>
<name>A0A914PZL7_9BILA</name>
<dbReference type="WBParaSite" id="PDA_v2.g23855.t1">
    <property type="protein sequence ID" value="PDA_v2.g23855.t1"/>
    <property type="gene ID" value="PDA_v2.g23855"/>
</dbReference>
<evidence type="ECO:0000256" key="1">
    <source>
        <dbReference type="SAM" id="Phobius"/>
    </source>
</evidence>
<dbReference type="AlphaFoldDB" id="A0A914PZL7"/>
<organism evidence="2 3">
    <name type="scientific">Panagrolaimus davidi</name>
    <dbReference type="NCBI Taxonomy" id="227884"/>
    <lineage>
        <taxon>Eukaryota</taxon>
        <taxon>Metazoa</taxon>
        <taxon>Ecdysozoa</taxon>
        <taxon>Nematoda</taxon>
        <taxon>Chromadorea</taxon>
        <taxon>Rhabditida</taxon>
        <taxon>Tylenchina</taxon>
        <taxon>Panagrolaimomorpha</taxon>
        <taxon>Panagrolaimoidea</taxon>
        <taxon>Panagrolaimidae</taxon>
        <taxon>Panagrolaimus</taxon>
    </lineage>
</organism>
<evidence type="ECO:0000313" key="2">
    <source>
        <dbReference type="Proteomes" id="UP000887578"/>
    </source>
</evidence>
<accession>A0A914PZL7</accession>
<proteinExistence type="predicted"/>
<keyword evidence="2" id="KW-1185">Reference proteome</keyword>
<keyword evidence="1" id="KW-0472">Membrane</keyword>